<keyword evidence="2 5" id="KW-0812">Transmembrane</keyword>
<dbReference type="PANTHER" id="PTHR37422">
    <property type="entry name" value="TEICHURONIC ACID BIOSYNTHESIS PROTEIN TUAE"/>
    <property type="match status" value="1"/>
</dbReference>
<feature type="transmembrane region" description="Helical" evidence="5">
    <location>
        <begin position="366"/>
        <end position="384"/>
    </location>
</feature>
<feature type="transmembrane region" description="Helical" evidence="5">
    <location>
        <begin position="97"/>
        <end position="115"/>
    </location>
</feature>
<dbReference type="GO" id="GO:0016020">
    <property type="term" value="C:membrane"/>
    <property type="evidence" value="ECO:0007669"/>
    <property type="project" value="UniProtKB-SubCell"/>
</dbReference>
<comment type="subcellular location">
    <subcellularLocation>
        <location evidence="1">Membrane</location>
        <topology evidence="1">Multi-pass membrane protein</topology>
    </subcellularLocation>
</comment>
<feature type="transmembrane region" description="Helical" evidence="5">
    <location>
        <begin position="127"/>
        <end position="146"/>
    </location>
</feature>
<evidence type="ECO:0000256" key="5">
    <source>
        <dbReference type="SAM" id="Phobius"/>
    </source>
</evidence>
<reference evidence="7" key="2">
    <citation type="submission" date="2019-08" db="EMBL/GenBank/DDBJ databases">
        <title>Investigation of anaerobic lignin degradation for improved lignocellulosic biofuels.</title>
        <authorList>
            <person name="Deangelis K.PhD."/>
        </authorList>
    </citation>
    <scope>NUCLEOTIDE SEQUENCE [LARGE SCALE GENOMIC DNA]</scope>
    <source>
        <strain evidence="7">128R</strain>
    </source>
</reference>
<keyword evidence="4 5" id="KW-0472">Membrane</keyword>
<feature type="transmembrane region" description="Helical" evidence="5">
    <location>
        <begin position="9"/>
        <end position="29"/>
    </location>
</feature>
<feature type="transmembrane region" description="Helical" evidence="5">
    <location>
        <begin position="65"/>
        <end position="85"/>
    </location>
</feature>
<evidence type="ECO:0000259" key="6">
    <source>
        <dbReference type="Pfam" id="PF04932"/>
    </source>
</evidence>
<dbReference type="InterPro" id="IPR051533">
    <property type="entry name" value="WaaL-like"/>
</dbReference>
<accession>A0A542CW73</accession>
<keyword evidence="3 5" id="KW-1133">Transmembrane helix</keyword>
<evidence type="ECO:0000256" key="2">
    <source>
        <dbReference type="ARBA" id="ARBA00022692"/>
    </source>
</evidence>
<feature type="domain" description="O-antigen ligase-related" evidence="6">
    <location>
        <begin position="198"/>
        <end position="349"/>
    </location>
</feature>
<evidence type="ECO:0000256" key="3">
    <source>
        <dbReference type="ARBA" id="ARBA00022989"/>
    </source>
</evidence>
<dbReference type="PANTHER" id="PTHR37422:SF17">
    <property type="entry name" value="O-ANTIGEN LIGASE"/>
    <property type="match status" value="1"/>
</dbReference>
<feature type="transmembrane region" description="Helical" evidence="5">
    <location>
        <begin position="239"/>
        <end position="257"/>
    </location>
</feature>
<evidence type="ECO:0000256" key="4">
    <source>
        <dbReference type="ARBA" id="ARBA00023136"/>
    </source>
</evidence>
<keyword evidence="7" id="KW-0436">Ligase</keyword>
<evidence type="ECO:0000256" key="1">
    <source>
        <dbReference type="ARBA" id="ARBA00004141"/>
    </source>
</evidence>
<organism evidence="7">
    <name type="scientific">Serratia fonticola</name>
    <dbReference type="NCBI Taxonomy" id="47917"/>
    <lineage>
        <taxon>Bacteria</taxon>
        <taxon>Pseudomonadati</taxon>
        <taxon>Pseudomonadota</taxon>
        <taxon>Gammaproteobacteria</taxon>
        <taxon>Enterobacterales</taxon>
        <taxon>Yersiniaceae</taxon>
        <taxon>Serratia</taxon>
    </lineage>
</organism>
<feature type="transmembrane region" description="Helical" evidence="5">
    <location>
        <begin position="35"/>
        <end position="53"/>
    </location>
</feature>
<feature type="transmembrane region" description="Helical" evidence="5">
    <location>
        <begin position="214"/>
        <end position="232"/>
    </location>
</feature>
<reference evidence="7" key="1">
    <citation type="submission" date="2019-06" db="EMBL/GenBank/DDBJ databases">
        <authorList>
            <person name="Deangelis K."/>
            <person name="Huntemann M."/>
            <person name="Clum A."/>
            <person name="Pillay M."/>
            <person name="Palaniappan K."/>
            <person name="Varghese N."/>
            <person name="Mikhailova N."/>
            <person name="Stamatis D."/>
            <person name="Reddy T."/>
            <person name="Daum C."/>
            <person name="Shapiro N."/>
            <person name="Ivanova N."/>
            <person name="Kyrpides N."/>
            <person name="Woyke T."/>
        </authorList>
    </citation>
    <scope>NUCLEOTIDE SEQUENCE [LARGE SCALE GENOMIC DNA]</scope>
    <source>
        <strain evidence="7">128R</strain>
    </source>
</reference>
<name>A0A542CW73_SERFO</name>
<dbReference type="InterPro" id="IPR007016">
    <property type="entry name" value="O-antigen_ligase-rel_domated"/>
</dbReference>
<proteinExistence type="predicted"/>
<protein>
    <submittedName>
        <fullName evidence="7">O-antigen ligase</fullName>
    </submittedName>
</protein>
<comment type="caution">
    <text evidence="7">The sequence shown here is derived from an EMBL/GenBank/DDBJ whole genome shotgun (WGS) entry which is preliminary data.</text>
</comment>
<gene>
    <name evidence="7" type="ORF">FHU10_2085</name>
</gene>
<dbReference type="AlphaFoldDB" id="A0A542CW73"/>
<feature type="transmembrane region" description="Helical" evidence="5">
    <location>
        <begin position="192"/>
        <end position="208"/>
    </location>
</feature>
<feature type="transmembrane region" description="Helical" evidence="5">
    <location>
        <begin position="166"/>
        <end position="185"/>
    </location>
</feature>
<feature type="transmembrane region" description="Helical" evidence="5">
    <location>
        <begin position="338"/>
        <end position="359"/>
    </location>
</feature>
<dbReference type="EMBL" id="VISQ01000001">
    <property type="protein sequence ID" value="TVZ69566.1"/>
    <property type="molecule type" value="Genomic_DNA"/>
</dbReference>
<dbReference type="Pfam" id="PF04932">
    <property type="entry name" value="Wzy_C"/>
    <property type="match status" value="1"/>
</dbReference>
<sequence length="413" mass="47562">MLKASRNNLIIFNICFFSLVFSISIDLFVKGYPEKIFYLVSYIAVVYTVVQVYKNRAIIYTNRPLLLLFISLILYGLSKIIWATMFKNTEFIDIRDNYRTVGKRFILSAFVLFYFYQCRELLNKKVLGLSIVVLFVGLCISLWVGYLSRTPVEPRVKWTADAATTGSYLVVLIAMTTIILIRRYFGASKLSLLLFLVILLINMVMISMTETRSAIFLTPVLYLVFFMFYHNSVNRRLKALLAIIILSSAAVVLYCTWDRVAQIKSDISEYSTNNNTSIGARFSIWKSGWYSVTDNFWGQNTDQRYQKVEEYIHQYERANPEAARNVIYHLHNDILETLSLQGIFGLFSLLCFYIFGLYFSLNKKNAFSNCSTLFVIFPVMVFGITDVVLIQSNTALVIIISLVLSIPLLKRAD</sequence>
<evidence type="ECO:0000313" key="7">
    <source>
        <dbReference type="EMBL" id="TVZ69566.1"/>
    </source>
</evidence>
<dbReference type="GO" id="GO:0016874">
    <property type="term" value="F:ligase activity"/>
    <property type="evidence" value="ECO:0007669"/>
    <property type="project" value="UniProtKB-KW"/>
</dbReference>
<feature type="transmembrane region" description="Helical" evidence="5">
    <location>
        <begin position="390"/>
        <end position="409"/>
    </location>
</feature>